<evidence type="ECO:0000313" key="9">
    <source>
        <dbReference type="Proteomes" id="UP000078343"/>
    </source>
</evidence>
<dbReference type="CDD" id="cd11060">
    <property type="entry name" value="CYP57A1-like"/>
    <property type="match status" value="1"/>
</dbReference>
<evidence type="ECO:0000313" key="8">
    <source>
        <dbReference type="EMBL" id="OAP62534.1"/>
    </source>
</evidence>
<evidence type="ECO:0000256" key="7">
    <source>
        <dbReference type="RuleBase" id="RU000461"/>
    </source>
</evidence>
<dbReference type="STRING" id="1367422.A0A178ZRT4"/>
<dbReference type="InterPro" id="IPR002401">
    <property type="entry name" value="Cyt_P450_E_grp-I"/>
</dbReference>
<keyword evidence="5 6" id="KW-0408">Iron</keyword>
<dbReference type="InterPro" id="IPR001128">
    <property type="entry name" value="Cyt_P450"/>
</dbReference>
<dbReference type="PROSITE" id="PS00086">
    <property type="entry name" value="CYTOCHROME_P450"/>
    <property type="match status" value="1"/>
</dbReference>
<dbReference type="GeneID" id="30005931"/>
<keyword evidence="4 7" id="KW-0560">Oxidoreductase</keyword>
<organism evidence="8 9">
    <name type="scientific">Fonsecaea erecta</name>
    <dbReference type="NCBI Taxonomy" id="1367422"/>
    <lineage>
        <taxon>Eukaryota</taxon>
        <taxon>Fungi</taxon>
        <taxon>Dikarya</taxon>
        <taxon>Ascomycota</taxon>
        <taxon>Pezizomycotina</taxon>
        <taxon>Eurotiomycetes</taxon>
        <taxon>Chaetothyriomycetidae</taxon>
        <taxon>Chaetothyriales</taxon>
        <taxon>Herpotrichiellaceae</taxon>
        <taxon>Fonsecaea</taxon>
    </lineage>
</organism>
<proteinExistence type="inferred from homology"/>
<dbReference type="PANTHER" id="PTHR24305">
    <property type="entry name" value="CYTOCHROME P450"/>
    <property type="match status" value="1"/>
</dbReference>
<keyword evidence="7" id="KW-0503">Monooxygenase</keyword>
<dbReference type="OrthoDB" id="3934656at2759"/>
<evidence type="ECO:0000256" key="3">
    <source>
        <dbReference type="ARBA" id="ARBA00022723"/>
    </source>
</evidence>
<keyword evidence="3 6" id="KW-0479">Metal-binding</keyword>
<evidence type="ECO:0000256" key="6">
    <source>
        <dbReference type="PIRSR" id="PIRSR602401-1"/>
    </source>
</evidence>
<evidence type="ECO:0000256" key="1">
    <source>
        <dbReference type="ARBA" id="ARBA00001971"/>
    </source>
</evidence>
<name>A0A178ZRT4_9EURO</name>
<evidence type="ECO:0000256" key="2">
    <source>
        <dbReference type="ARBA" id="ARBA00010617"/>
    </source>
</evidence>
<dbReference type="PANTHER" id="PTHR24305:SF232">
    <property type="entry name" value="P450, PUTATIVE (EUROFUNG)-RELATED"/>
    <property type="match status" value="1"/>
</dbReference>
<dbReference type="SUPFAM" id="SSF48264">
    <property type="entry name" value="Cytochrome P450"/>
    <property type="match status" value="1"/>
</dbReference>
<evidence type="ECO:0008006" key="10">
    <source>
        <dbReference type="Google" id="ProtNLM"/>
    </source>
</evidence>
<dbReference type="AlphaFoldDB" id="A0A178ZRT4"/>
<dbReference type="RefSeq" id="XP_018695901.1">
    <property type="nucleotide sequence ID" value="XM_018833277.1"/>
</dbReference>
<dbReference type="Proteomes" id="UP000078343">
    <property type="component" value="Unassembled WGS sequence"/>
</dbReference>
<dbReference type="PRINTS" id="PR00385">
    <property type="entry name" value="P450"/>
</dbReference>
<comment type="caution">
    <text evidence="8">The sequence shown here is derived from an EMBL/GenBank/DDBJ whole genome shotgun (WGS) entry which is preliminary data.</text>
</comment>
<dbReference type="GO" id="GO:0005506">
    <property type="term" value="F:iron ion binding"/>
    <property type="evidence" value="ECO:0007669"/>
    <property type="project" value="InterPro"/>
</dbReference>
<accession>A0A178ZRT4</accession>
<dbReference type="InterPro" id="IPR036396">
    <property type="entry name" value="Cyt_P450_sf"/>
</dbReference>
<dbReference type="InterPro" id="IPR050121">
    <property type="entry name" value="Cytochrome_P450_monoxygenase"/>
</dbReference>
<comment type="cofactor">
    <cofactor evidence="1 6">
        <name>heme</name>
        <dbReference type="ChEBI" id="CHEBI:30413"/>
    </cofactor>
</comment>
<sequence>MFSTTDEKFHAKLRKAVSNAYAMSTLVQFEPLVDSTTLAFLGQLEERFAGKTGVAGICDFSKWLQYYAFDVIGELTYSKRLGFVDRGADIDGIIGNLEWLLNYAAIVGQIPILDRVFLKNPLRLFVSQIGLISSNTPVATFARNRIASRQDFEQAQEKPAATSDGQRARRDFLSRFTEANHKDPEFITTERVLALTVANMFAGSDTTAISLRAVFYYLLRNPEDMESLMEELRAQREHGKFSDPNGLVNWNDVRELPYLSAVIKEALRCHPAAGLMLERIVPRQGVEICGKFIPGGTIVGCSAWTVHRDSLFGPNTESFRPRRWLEASAEQKRQMDKALFTFGAGSHTCIGKNISLLEMYKLVPALLMKFEIELADPTRTWELHNAWFVKQSEFKVRLRRRT</sequence>
<keyword evidence="9" id="KW-1185">Reference proteome</keyword>
<dbReference type="Pfam" id="PF00067">
    <property type="entry name" value="p450"/>
    <property type="match status" value="1"/>
</dbReference>
<comment type="similarity">
    <text evidence="2 7">Belongs to the cytochrome P450 family.</text>
</comment>
<dbReference type="EMBL" id="LVYI01000002">
    <property type="protein sequence ID" value="OAP62534.1"/>
    <property type="molecule type" value="Genomic_DNA"/>
</dbReference>
<evidence type="ECO:0000256" key="5">
    <source>
        <dbReference type="ARBA" id="ARBA00023004"/>
    </source>
</evidence>
<dbReference type="GO" id="GO:0004497">
    <property type="term" value="F:monooxygenase activity"/>
    <property type="evidence" value="ECO:0007669"/>
    <property type="project" value="UniProtKB-KW"/>
</dbReference>
<dbReference type="Gene3D" id="1.10.630.10">
    <property type="entry name" value="Cytochrome P450"/>
    <property type="match status" value="1"/>
</dbReference>
<dbReference type="InterPro" id="IPR017972">
    <property type="entry name" value="Cyt_P450_CS"/>
</dbReference>
<reference evidence="8 9" key="1">
    <citation type="submission" date="2016-04" db="EMBL/GenBank/DDBJ databases">
        <title>Draft genome of Fonsecaea erecta CBS 125763.</title>
        <authorList>
            <person name="Weiss V.A."/>
            <person name="Vicente V.A."/>
            <person name="Raittz R.T."/>
            <person name="Moreno L.F."/>
            <person name="De Souza E.M."/>
            <person name="Pedrosa F.O."/>
            <person name="Steffens M.B."/>
            <person name="Faoro H."/>
            <person name="Tadra-Sfeir M.Z."/>
            <person name="Najafzadeh M.J."/>
            <person name="Felipe M.S."/>
            <person name="Teixeira M."/>
            <person name="Sun J."/>
            <person name="Xi L."/>
            <person name="Gomes R."/>
            <person name="De Azevedo C.M."/>
            <person name="Salgado C.G."/>
            <person name="Da Silva M.B."/>
            <person name="Nascimento M.F."/>
            <person name="Queiroz-Telles F."/>
            <person name="Attili D.S."/>
            <person name="Gorbushina A."/>
        </authorList>
    </citation>
    <scope>NUCLEOTIDE SEQUENCE [LARGE SCALE GENOMIC DNA]</scope>
    <source>
        <strain evidence="8 9">CBS 125763</strain>
    </source>
</reference>
<protein>
    <recommendedName>
        <fullName evidence="10">Cytochrome P450 oxidoreductase</fullName>
    </recommendedName>
</protein>
<dbReference type="GO" id="GO:0020037">
    <property type="term" value="F:heme binding"/>
    <property type="evidence" value="ECO:0007669"/>
    <property type="project" value="InterPro"/>
</dbReference>
<feature type="binding site" description="axial binding residue" evidence="6">
    <location>
        <position position="349"/>
    </location>
    <ligand>
        <name>heme</name>
        <dbReference type="ChEBI" id="CHEBI:30413"/>
    </ligand>
    <ligandPart>
        <name>Fe</name>
        <dbReference type="ChEBI" id="CHEBI:18248"/>
    </ligandPart>
</feature>
<keyword evidence="6 7" id="KW-0349">Heme</keyword>
<dbReference type="GO" id="GO:0016705">
    <property type="term" value="F:oxidoreductase activity, acting on paired donors, with incorporation or reduction of molecular oxygen"/>
    <property type="evidence" value="ECO:0007669"/>
    <property type="project" value="InterPro"/>
</dbReference>
<dbReference type="PRINTS" id="PR00463">
    <property type="entry name" value="EP450I"/>
</dbReference>
<evidence type="ECO:0000256" key="4">
    <source>
        <dbReference type="ARBA" id="ARBA00023002"/>
    </source>
</evidence>
<gene>
    <name evidence="8" type="ORF">AYL99_01761</name>
</gene>